<dbReference type="Pfam" id="PF00134">
    <property type="entry name" value="Cyclin_N"/>
    <property type="match status" value="1"/>
</dbReference>
<dbReference type="EMBL" id="KB908963">
    <property type="protein sequence ID" value="EOB13841.1"/>
    <property type="molecule type" value="Genomic_DNA"/>
</dbReference>
<proteinExistence type="inferred from homology"/>
<dbReference type="AlphaFoldDB" id="R0KSV2"/>
<dbReference type="VEuPathDB" id="MicrosporidiaDB:NBO_55g0006"/>
<accession>R0KSV2</accession>
<dbReference type="InterPro" id="IPR013763">
    <property type="entry name" value="Cyclin-like_dom"/>
</dbReference>
<protein>
    <submittedName>
        <fullName evidence="3">Cyclin-A1-2</fullName>
    </submittedName>
</protein>
<reference evidence="3 4" key="1">
    <citation type="journal article" date="2013" name="BMC Genomics">
        <title>Comparative genomics of parasitic silkworm microsporidia reveal an association between genome expansion and host adaptation.</title>
        <authorList>
            <person name="Pan G."/>
            <person name="Xu J."/>
            <person name="Li T."/>
            <person name="Xia Q."/>
            <person name="Liu S.L."/>
            <person name="Zhang G."/>
            <person name="Li S."/>
            <person name="Li C."/>
            <person name="Liu H."/>
            <person name="Yang L."/>
            <person name="Liu T."/>
            <person name="Zhang X."/>
            <person name="Wu Z."/>
            <person name="Fan W."/>
            <person name="Dang X."/>
            <person name="Xiang H."/>
            <person name="Tao M."/>
            <person name="Li Y."/>
            <person name="Hu J."/>
            <person name="Li Z."/>
            <person name="Lin L."/>
            <person name="Luo J."/>
            <person name="Geng L."/>
            <person name="Wang L."/>
            <person name="Long M."/>
            <person name="Wan Y."/>
            <person name="He N."/>
            <person name="Zhang Z."/>
            <person name="Lu C."/>
            <person name="Keeling P.J."/>
            <person name="Wang J."/>
            <person name="Xiang Z."/>
            <person name="Zhou Z."/>
        </authorList>
    </citation>
    <scope>NUCLEOTIDE SEQUENCE [LARGE SCALE GENOMIC DNA]</scope>
    <source>
        <strain evidence="4">CQ1 / CVCC 102059</strain>
    </source>
</reference>
<dbReference type="SMART" id="SM00385">
    <property type="entry name" value="CYCLIN"/>
    <property type="match status" value="1"/>
</dbReference>
<dbReference type="InterPro" id="IPR039361">
    <property type="entry name" value="Cyclin"/>
</dbReference>
<evidence type="ECO:0000259" key="2">
    <source>
        <dbReference type="SMART" id="SM00385"/>
    </source>
</evidence>
<dbReference type="OrthoDB" id="5590282at2759"/>
<dbReference type="InterPro" id="IPR031509">
    <property type="entry name" value="Mei5-like"/>
</dbReference>
<keyword evidence="1" id="KW-0195">Cyclin</keyword>
<dbReference type="Proteomes" id="UP000016927">
    <property type="component" value="Unassembled WGS sequence"/>
</dbReference>
<comment type="similarity">
    <text evidence="1">Belongs to the cyclin family.</text>
</comment>
<dbReference type="SUPFAM" id="SSF47954">
    <property type="entry name" value="Cyclin-like"/>
    <property type="match status" value="1"/>
</dbReference>
<name>R0KSV2_NOSB1</name>
<dbReference type="PANTHER" id="PTHR10177">
    <property type="entry name" value="CYCLINS"/>
    <property type="match status" value="1"/>
</dbReference>
<dbReference type="HOGENOM" id="CLU_1267218_0_0_1"/>
<dbReference type="STRING" id="578461.R0KSV2"/>
<keyword evidence="4" id="KW-1185">Reference proteome</keyword>
<evidence type="ECO:0000313" key="3">
    <source>
        <dbReference type="EMBL" id="EOB13841.1"/>
    </source>
</evidence>
<feature type="non-terminal residue" evidence="3">
    <location>
        <position position="218"/>
    </location>
</feature>
<organism evidence="3 4">
    <name type="scientific">Nosema bombycis (strain CQ1 / CVCC 102059)</name>
    <name type="common">Microsporidian parasite</name>
    <name type="synonym">Pebrine of silkworm</name>
    <dbReference type="NCBI Taxonomy" id="578461"/>
    <lineage>
        <taxon>Eukaryota</taxon>
        <taxon>Fungi</taxon>
        <taxon>Fungi incertae sedis</taxon>
        <taxon>Microsporidia</taxon>
        <taxon>Nosematidae</taxon>
        <taxon>Nosema</taxon>
    </lineage>
</organism>
<dbReference type="Gene3D" id="1.10.472.10">
    <property type="entry name" value="Cyclin-like"/>
    <property type="match status" value="1"/>
</dbReference>
<gene>
    <name evidence="3" type="primary">CCA12</name>
    <name evidence="3" type="ORF">NBO_55g0006</name>
</gene>
<dbReference type="InterPro" id="IPR006671">
    <property type="entry name" value="Cyclin_N"/>
</dbReference>
<dbReference type="InterPro" id="IPR036915">
    <property type="entry name" value="Cyclin-like_sf"/>
</dbReference>
<sequence>MKRAFHDITNVARKNIKLTIHKSSHRKKLVKWLYEVVEDFEYSQVTFALGIHILDKYTLNKGFDLSEYQLIGITVLFIAAKIEEPKAKSVKDYMEVTDSSPMWLTEINEEDKDRYEIFEVDDKCFYKLKEEDVPKQKNRRYSDTFKDPAFVQKTINRKLNLIKKFKNKNGDLPHLIERWKLLIEECIITMEKEYEIKPSELFQIFQLDKYGFNIDDYE</sequence>
<feature type="domain" description="Cyclin-like" evidence="2">
    <location>
        <begin position="31"/>
        <end position="129"/>
    </location>
</feature>
<evidence type="ECO:0000256" key="1">
    <source>
        <dbReference type="RuleBase" id="RU000383"/>
    </source>
</evidence>
<evidence type="ECO:0000313" key="4">
    <source>
        <dbReference type="Proteomes" id="UP000016927"/>
    </source>
</evidence>
<dbReference type="Pfam" id="PF17021">
    <property type="entry name" value="Mei5_like"/>
    <property type="match status" value="1"/>
</dbReference>